<feature type="compositionally biased region" description="Polar residues" evidence="1">
    <location>
        <begin position="49"/>
        <end position="64"/>
    </location>
</feature>
<reference evidence="2 3" key="1">
    <citation type="journal article" date="2020" name="Mol. Biol. Evol.">
        <title>Distinct Expression and Methylation Patterns for Genes with Different Fates following a Single Whole-Genome Duplication in Flowering Plants.</title>
        <authorList>
            <person name="Shi T."/>
            <person name="Rahmani R.S."/>
            <person name="Gugger P.F."/>
            <person name="Wang M."/>
            <person name="Li H."/>
            <person name="Zhang Y."/>
            <person name="Li Z."/>
            <person name="Wang Q."/>
            <person name="Van de Peer Y."/>
            <person name="Marchal K."/>
            <person name="Chen J."/>
        </authorList>
    </citation>
    <scope>NUCLEOTIDE SEQUENCE [LARGE SCALE GENOMIC DNA]</scope>
    <source>
        <tissue evidence="2">Leaf</tissue>
    </source>
</reference>
<feature type="region of interest" description="Disordered" evidence="1">
    <location>
        <begin position="1"/>
        <end position="27"/>
    </location>
</feature>
<evidence type="ECO:0000256" key="1">
    <source>
        <dbReference type="SAM" id="MobiDB-lite"/>
    </source>
</evidence>
<name>A0A822XNP1_NELNU</name>
<protein>
    <submittedName>
        <fullName evidence="2">Uncharacterized protein</fullName>
    </submittedName>
</protein>
<evidence type="ECO:0000313" key="3">
    <source>
        <dbReference type="Proteomes" id="UP000607653"/>
    </source>
</evidence>
<evidence type="ECO:0000313" key="2">
    <source>
        <dbReference type="EMBL" id="DAD20669.1"/>
    </source>
</evidence>
<dbReference type="Proteomes" id="UP000607653">
    <property type="component" value="Unassembled WGS sequence"/>
</dbReference>
<dbReference type="EMBL" id="DUZY01000001">
    <property type="protein sequence ID" value="DAD20669.1"/>
    <property type="molecule type" value="Genomic_DNA"/>
</dbReference>
<keyword evidence="3" id="KW-1185">Reference proteome</keyword>
<dbReference type="AlphaFoldDB" id="A0A822XNP1"/>
<sequence length="101" mass="11572">MSPLSHSWRSGNRTGGVRGYSRVSIPIGDKRPQFSCSVDRFRARHKQSQQRQQPIHYSSASSFELETRGSGNKKKRECTVEQLSHPLCVLPRNRDTVHRLP</sequence>
<feature type="compositionally biased region" description="Polar residues" evidence="1">
    <location>
        <begin position="1"/>
        <end position="12"/>
    </location>
</feature>
<feature type="region of interest" description="Disordered" evidence="1">
    <location>
        <begin position="44"/>
        <end position="78"/>
    </location>
</feature>
<organism evidence="2 3">
    <name type="scientific">Nelumbo nucifera</name>
    <name type="common">Sacred lotus</name>
    <dbReference type="NCBI Taxonomy" id="4432"/>
    <lineage>
        <taxon>Eukaryota</taxon>
        <taxon>Viridiplantae</taxon>
        <taxon>Streptophyta</taxon>
        <taxon>Embryophyta</taxon>
        <taxon>Tracheophyta</taxon>
        <taxon>Spermatophyta</taxon>
        <taxon>Magnoliopsida</taxon>
        <taxon>Proteales</taxon>
        <taxon>Nelumbonaceae</taxon>
        <taxon>Nelumbo</taxon>
    </lineage>
</organism>
<proteinExistence type="predicted"/>
<accession>A0A822XNP1</accession>
<comment type="caution">
    <text evidence="2">The sequence shown here is derived from an EMBL/GenBank/DDBJ whole genome shotgun (WGS) entry which is preliminary data.</text>
</comment>
<gene>
    <name evidence="2" type="ORF">HUJ06_022132</name>
</gene>